<dbReference type="EMBL" id="JBHUHX010000002">
    <property type="protein sequence ID" value="MFD2110443.1"/>
    <property type="molecule type" value="Genomic_DNA"/>
</dbReference>
<protein>
    <submittedName>
        <fullName evidence="1">Type I-MYXAN CRISPR-associated protein Cas6/Cmx6</fullName>
    </submittedName>
</protein>
<dbReference type="NCBIfam" id="TIGR02807">
    <property type="entry name" value="cas6_cmx6"/>
    <property type="match status" value="1"/>
</dbReference>
<dbReference type="RefSeq" id="WP_386021993.1">
    <property type="nucleotide sequence ID" value="NZ_JBHUHX010000002.1"/>
</dbReference>
<dbReference type="Proteomes" id="UP001597337">
    <property type="component" value="Unassembled WGS sequence"/>
</dbReference>
<reference evidence="2" key="1">
    <citation type="journal article" date="2019" name="Int. J. Syst. Evol. Microbiol.">
        <title>The Global Catalogue of Microorganisms (GCM) 10K type strain sequencing project: providing services to taxonomists for standard genome sequencing and annotation.</title>
        <authorList>
            <consortium name="The Broad Institute Genomics Platform"/>
            <consortium name="The Broad Institute Genome Sequencing Center for Infectious Disease"/>
            <person name="Wu L."/>
            <person name="Ma J."/>
        </authorList>
    </citation>
    <scope>NUCLEOTIDE SEQUENCE [LARGE SCALE GENOMIC DNA]</scope>
    <source>
        <strain evidence="2">KACC 12597</strain>
    </source>
</reference>
<name>A0ABW4Y6S7_9GAMM</name>
<evidence type="ECO:0000313" key="2">
    <source>
        <dbReference type="Proteomes" id="UP001597337"/>
    </source>
</evidence>
<dbReference type="Pfam" id="PF09559">
    <property type="entry name" value="Cas6"/>
    <property type="match status" value="1"/>
</dbReference>
<keyword evidence="2" id="KW-1185">Reference proteome</keyword>
<evidence type="ECO:0000313" key="1">
    <source>
        <dbReference type="EMBL" id="MFD2110443.1"/>
    </source>
</evidence>
<sequence length="231" mass="25995">MFWNEDESPEPDATTDDTLDILFSIDCKSIPVDHAYLLEQAVRDLVPWIAEEPGMAIHSIHVAGSQNGWERPEHGRDTLLMLSRRTKLTIRAPGRRVKDLMEQLQGARMDLAGHPLTIETGKIKPLSRETTLFSRHVTFNDDSAPIDEERFLETAARELERIDIHIRKALCGKTLSLATERGAIHTRSLMLAGLTREESLRLQARGLGQHPLMGCGIFIPHKGIDSIKKTH</sequence>
<comment type="caution">
    <text evidence="1">The sequence shown here is derived from an EMBL/GenBank/DDBJ whole genome shotgun (WGS) entry which is preliminary data.</text>
</comment>
<accession>A0ABW4Y6S7</accession>
<dbReference type="InterPro" id="IPR014174">
    <property type="entry name" value="CRISPR-assoc_prot_Cas6/Cmx6"/>
</dbReference>
<gene>
    <name evidence="1" type="primary">cas6</name>
    <name evidence="1" type="ORF">ACFSJC_01155</name>
</gene>
<proteinExistence type="predicted"/>
<organism evidence="1 2">
    <name type="scientific">Thiorhodococcus fuscus</name>
    <dbReference type="NCBI Taxonomy" id="527200"/>
    <lineage>
        <taxon>Bacteria</taxon>
        <taxon>Pseudomonadati</taxon>
        <taxon>Pseudomonadota</taxon>
        <taxon>Gammaproteobacteria</taxon>
        <taxon>Chromatiales</taxon>
        <taxon>Chromatiaceae</taxon>
        <taxon>Thiorhodococcus</taxon>
    </lineage>
</organism>